<dbReference type="EMBL" id="LGRX02033513">
    <property type="protein sequence ID" value="KAK3240937.1"/>
    <property type="molecule type" value="Genomic_DNA"/>
</dbReference>
<reference evidence="2 3" key="1">
    <citation type="journal article" date="2015" name="Genome Biol. Evol.">
        <title>Comparative Genomics of a Bacterivorous Green Alga Reveals Evolutionary Causalities and Consequences of Phago-Mixotrophic Mode of Nutrition.</title>
        <authorList>
            <person name="Burns J.A."/>
            <person name="Paasch A."/>
            <person name="Narechania A."/>
            <person name="Kim E."/>
        </authorList>
    </citation>
    <scope>NUCLEOTIDE SEQUENCE [LARGE SCALE GENOMIC DNA]</scope>
    <source>
        <strain evidence="2 3">PLY_AMNH</strain>
    </source>
</reference>
<accession>A0AAE0EUW6</accession>
<gene>
    <name evidence="2" type="ORF">CYMTET_49257</name>
</gene>
<evidence type="ECO:0000313" key="3">
    <source>
        <dbReference type="Proteomes" id="UP001190700"/>
    </source>
</evidence>
<evidence type="ECO:0000256" key="1">
    <source>
        <dbReference type="SAM" id="MobiDB-lite"/>
    </source>
</evidence>
<dbReference type="AlphaFoldDB" id="A0AAE0EUW6"/>
<organism evidence="2 3">
    <name type="scientific">Cymbomonas tetramitiformis</name>
    <dbReference type="NCBI Taxonomy" id="36881"/>
    <lineage>
        <taxon>Eukaryota</taxon>
        <taxon>Viridiplantae</taxon>
        <taxon>Chlorophyta</taxon>
        <taxon>Pyramimonadophyceae</taxon>
        <taxon>Pyramimonadales</taxon>
        <taxon>Pyramimonadaceae</taxon>
        <taxon>Cymbomonas</taxon>
    </lineage>
</organism>
<sequence length="155" mass="17368">MDSAFEDAIRFYVVDLWSRGFEDLSTKPTLGSVASRGARGHSAKENLKKKDSDPHISMGKALAGEWHTLHERLQSQLEVWRVAGANNTKLTCTRQGVACDEVSGPPHPFDHGAVLWDATEDQFPFVEMEEERGDGEVYKNHTTSSWRRIPTSGIR</sequence>
<evidence type="ECO:0000313" key="2">
    <source>
        <dbReference type="EMBL" id="KAK3240937.1"/>
    </source>
</evidence>
<name>A0AAE0EUW6_9CHLO</name>
<dbReference type="Proteomes" id="UP001190700">
    <property type="component" value="Unassembled WGS sequence"/>
</dbReference>
<comment type="caution">
    <text evidence="2">The sequence shown here is derived from an EMBL/GenBank/DDBJ whole genome shotgun (WGS) entry which is preliminary data.</text>
</comment>
<protein>
    <submittedName>
        <fullName evidence="2">Uncharacterized protein</fullName>
    </submittedName>
</protein>
<keyword evidence="3" id="KW-1185">Reference proteome</keyword>
<feature type="compositionally biased region" description="Basic and acidic residues" evidence="1">
    <location>
        <begin position="42"/>
        <end position="54"/>
    </location>
</feature>
<proteinExistence type="predicted"/>
<feature type="region of interest" description="Disordered" evidence="1">
    <location>
        <begin position="29"/>
        <end position="55"/>
    </location>
</feature>